<keyword evidence="3" id="KW-1185">Reference proteome</keyword>
<evidence type="ECO:0000313" key="3">
    <source>
        <dbReference type="Proteomes" id="UP000054270"/>
    </source>
</evidence>
<dbReference type="InterPro" id="IPR032698">
    <property type="entry name" value="SirB1_N"/>
</dbReference>
<dbReference type="Proteomes" id="UP000054270">
    <property type="component" value="Unassembled WGS sequence"/>
</dbReference>
<organism evidence="2 3">
    <name type="scientific">Hypholoma sublateritium (strain FD-334 SS-4)</name>
    <dbReference type="NCBI Taxonomy" id="945553"/>
    <lineage>
        <taxon>Eukaryota</taxon>
        <taxon>Fungi</taxon>
        <taxon>Dikarya</taxon>
        <taxon>Basidiomycota</taxon>
        <taxon>Agaricomycotina</taxon>
        <taxon>Agaricomycetes</taxon>
        <taxon>Agaricomycetidae</taxon>
        <taxon>Agaricales</taxon>
        <taxon>Agaricineae</taxon>
        <taxon>Strophariaceae</taxon>
        <taxon>Hypholoma</taxon>
    </lineage>
</organism>
<dbReference type="InterPro" id="IPR036047">
    <property type="entry name" value="F-box-like_dom_sf"/>
</dbReference>
<feature type="domain" description="Protein SirB1 N-terminal" evidence="1">
    <location>
        <begin position="211"/>
        <end position="328"/>
    </location>
</feature>
<dbReference type="SUPFAM" id="SSF81383">
    <property type="entry name" value="F-box domain"/>
    <property type="match status" value="1"/>
</dbReference>
<evidence type="ECO:0000313" key="2">
    <source>
        <dbReference type="EMBL" id="KJA25901.1"/>
    </source>
</evidence>
<evidence type="ECO:0000259" key="1">
    <source>
        <dbReference type="Pfam" id="PF13369"/>
    </source>
</evidence>
<proteinExistence type="predicted"/>
<dbReference type="AlphaFoldDB" id="A0A0D2PBB6"/>
<dbReference type="OrthoDB" id="28868at2759"/>
<dbReference type="OMA" id="PCGFLFH"/>
<name>A0A0D2PBB6_HYPSF</name>
<dbReference type="Pfam" id="PF13369">
    <property type="entry name" value="Transglut_core2"/>
    <property type="match status" value="1"/>
</dbReference>
<dbReference type="STRING" id="945553.A0A0D2PBB6"/>
<reference evidence="3" key="1">
    <citation type="submission" date="2014-04" db="EMBL/GenBank/DDBJ databases">
        <title>Evolutionary Origins and Diversification of the Mycorrhizal Mutualists.</title>
        <authorList>
            <consortium name="DOE Joint Genome Institute"/>
            <consortium name="Mycorrhizal Genomics Consortium"/>
            <person name="Kohler A."/>
            <person name="Kuo A."/>
            <person name="Nagy L.G."/>
            <person name="Floudas D."/>
            <person name="Copeland A."/>
            <person name="Barry K.W."/>
            <person name="Cichocki N."/>
            <person name="Veneault-Fourrey C."/>
            <person name="LaButti K."/>
            <person name="Lindquist E.A."/>
            <person name="Lipzen A."/>
            <person name="Lundell T."/>
            <person name="Morin E."/>
            <person name="Murat C."/>
            <person name="Riley R."/>
            <person name="Ohm R."/>
            <person name="Sun H."/>
            <person name="Tunlid A."/>
            <person name="Henrissat B."/>
            <person name="Grigoriev I.V."/>
            <person name="Hibbett D.S."/>
            <person name="Martin F."/>
        </authorList>
    </citation>
    <scope>NUCLEOTIDE SEQUENCE [LARGE SCALE GENOMIC DNA]</scope>
    <source>
        <strain evidence="3">FD-334 SS-4</strain>
    </source>
</reference>
<sequence length="610" mass="68744">MVQLPLDVLINILSHVPPGRDRRDIGGLTLQNCLGVSYLFREAASLSLLWKPHYQMRYRYSDAYREQARSEAVEGNWRLMYAQRREIDRAALKSLDGIIATGVGLQVALTSLVGQSLDVWDVLELESTCPIPAEFSQTSADLGGDTGEDVPEHAICRRYWARNIRDTIARGYGVGIWRRFKLDSEAPSFELMMSSMSTFFGISDKEISNILDDLGARCRQELVEKNIVIDKTQVDYDLRTICVEICAFICREGFSASFQVKPDILDKFPHAYLTTHKDTIPISLVHVFVAIAARLGIQAFPINFPGTVLCHVSTHELDNPPLIVNPSSRNPDYAVLDDKIPPDESPVHRMSRYHPQQLVQRLLIPCPAAVMLLRFCRNVSASFSYGSDVQKYASALLISVIMLLYESDFINFAELLRLVKLRPLDCIFLLDEVEPYLAEDRAGRLRETCAAVLVEQRAEVQEQKWRKGKNPGFFVGMPFYTHASSSPDFIWKWRGQLQSIGYCSVTEGLGAIHGARAYQDEDEMFPATFTLKDIRYLYNNVVDFPLWFEGVDLPKDPSKGVEHRDGRGRLLLSPHAKQQYPSDSDVGAHWVEHGVFGLGEAESKSGSASQ</sequence>
<gene>
    <name evidence="2" type="ORF">HYPSUDRAFT_389604</name>
</gene>
<accession>A0A0D2PBB6</accession>
<dbReference type="EMBL" id="KN817530">
    <property type="protein sequence ID" value="KJA25901.1"/>
    <property type="molecule type" value="Genomic_DNA"/>
</dbReference>
<protein>
    <recommendedName>
        <fullName evidence="1">Protein SirB1 N-terminal domain-containing protein</fullName>
    </recommendedName>
</protein>